<keyword evidence="2 5" id="KW-0378">Hydrolase</keyword>
<accession>A0A917ABC8</accession>
<evidence type="ECO:0000256" key="1">
    <source>
        <dbReference type="ARBA" id="ARBA00022741"/>
    </source>
</evidence>
<dbReference type="Gene3D" id="2.40.100.10">
    <property type="entry name" value="Cyclophilin-like"/>
    <property type="match status" value="1"/>
</dbReference>
<evidence type="ECO:0000259" key="4">
    <source>
        <dbReference type="SMART" id="SM00796"/>
    </source>
</evidence>
<dbReference type="InterPro" id="IPR010016">
    <property type="entry name" value="PxpB"/>
</dbReference>
<dbReference type="EMBL" id="BMFJ01000002">
    <property type="protein sequence ID" value="GGE39973.1"/>
    <property type="molecule type" value="Genomic_DNA"/>
</dbReference>
<evidence type="ECO:0000313" key="6">
    <source>
        <dbReference type="Proteomes" id="UP000612855"/>
    </source>
</evidence>
<dbReference type="SMART" id="SM00796">
    <property type="entry name" value="AHS1"/>
    <property type="match status" value="1"/>
</dbReference>
<dbReference type="Pfam" id="PF02682">
    <property type="entry name" value="CT_C_D"/>
    <property type="match status" value="1"/>
</dbReference>
<organism evidence="5 6">
    <name type="scientific">Primorskyibacter flagellatus</name>
    <dbReference type="NCBI Taxonomy" id="1387277"/>
    <lineage>
        <taxon>Bacteria</taxon>
        <taxon>Pseudomonadati</taxon>
        <taxon>Pseudomonadota</taxon>
        <taxon>Alphaproteobacteria</taxon>
        <taxon>Rhodobacterales</taxon>
        <taxon>Roseobacteraceae</taxon>
        <taxon>Primorskyibacter</taxon>
    </lineage>
</organism>
<dbReference type="AlphaFoldDB" id="A0A917ABC8"/>
<proteinExistence type="predicted"/>
<dbReference type="PANTHER" id="PTHR34698:SF2">
    <property type="entry name" value="5-OXOPROLINASE SUBUNIT B"/>
    <property type="match status" value="1"/>
</dbReference>
<protein>
    <submittedName>
        <fullName evidence="5">Allophanate hydrolase</fullName>
    </submittedName>
</protein>
<sequence length="247" mass="25947">MTDTLMPEILPHGPDGVVLRLGLTAREQTVGAVQALRAAIETAAPHGVEEIAGSLTSVYLRFDPARTTRAEVGAAAETIAAAADLAKATLPAAKRRWTIPVVIGGEHGPQFGEMAGAAGLSEAAAREALLAARLRVLAIGFTPGLPYMGLMPKEWDVPRLKEITPNIPRRALVAAVRQLIIFTNPTPTGWRHIGQTAFQGFDVTRDPATALMAGDEIRFEAMTPADLTGLEADNVDGLGGATCEALT</sequence>
<dbReference type="GO" id="GO:0005524">
    <property type="term" value="F:ATP binding"/>
    <property type="evidence" value="ECO:0007669"/>
    <property type="project" value="UniProtKB-KW"/>
</dbReference>
<keyword evidence="3" id="KW-0067">ATP-binding</keyword>
<dbReference type="GO" id="GO:0016787">
    <property type="term" value="F:hydrolase activity"/>
    <property type="evidence" value="ECO:0007669"/>
    <property type="project" value="UniProtKB-KW"/>
</dbReference>
<keyword evidence="6" id="KW-1185">Reference proteome</keyword>
<name>A0A917ABC8_9RHOB</name>
<dbReference type="Proteomes" id="UP000612855">
    <property type="component" value="Unassembled WGS sequence"/>
</dbReference>
<gene>
    <name evidence="5" type="ORF">GCM10011360_29540</name>
</gene>
<dbReference type="RefSeq" id="WP_188478567.1">
    <property type="nucleotide sequence ID" value="NZ_BMFJ01000002.1"/>
</dbReference>
<evidence type="ECO:0000256" key="3">
    <source>
        <dbReference type="ARBA" id="ARBA00022840"/>
    </source>
</evidence>
<dbReference type="SUPFAM" id="SSF160467">
    <property type="entry name" value="PH0987 N-terminal domain-like"/>
    <property type="match status" value="1"/>
</dbReference>
<evidence type="ECO:0000313" key="5">
    <source>
        <dbReference type="EMBL" id="GGE39973.1"/>
    </source>
</evidence>
<dbReference type="PANTHER" id="PTHR34698">
    <property type="entry name" value="5-OXOPROLINASE SUBUNIT B"/>
    <property type="match status" value="1"/>
</dbReference>
<evidence type="ECO:0000256" key="2">
    <source>
        <dbReference type="ARBA" id="ARBA00022801"/>
    </source>
</evidence>
<dbReference type="InterPro" id="IPR003833">
    <property type="entry name" value="CT_C_D"/>
</dbReference>
<dbReference type="SUPFAM" id="SSF50891">
    <property type="entry name" value="Cyclophilin-like"/>
    <property type="match status" value="1"/>
</dbReference>
<dbReference type="Gene3D" id="3.30.1360.40">
    <property type="match status" value="1"/>
</dbReference>
<comment type="caution">
    <text evidence="5">The sequence shown here is derived from an EMBL/GenBank/DDBJ whole genome shotgun (WGS) entry which is preliminary data.</text>
</comment>
<keyword evidence="1" id="KW-0547">Nucleotide-binding</keyword>
<reference evidence="6" key="1">
    <citation type="journal article" date="2019" name="Int. J. Syst. Evol. Microbiol.">
        <title>The Global Catalogue of Microorganisms (GCM) 10K type strain sequencing project: providing services to taxonomists for standard genome sequencing and annotation.</title>
        <authorList>
            <consortium name="The Broad Institute Genomics Platform"/>
            <consortium name="The Broad Institute Genome Sequencing Center for Infectious Disease"/>
            <person name="Wu L."/>
            <person name="Ma J."/>
        </authorList>
    </citation>
    <scope>NUCLEOTIDE SEQUENCE [LARGE SCALE GENOMIC DNA]</scope>
    <source>
        <strain evidence="6">CGMCC 1.12664</strain>
    </source>
</reference>
<feature type="domain" description="Carboxyltransferase" evidence="4">
    <location>
        <begin position="7"/>
        <end position="211"/>
    </location>
</feature>
<dbReference type="InterPro" id="IPR029000">
    <property type="entry name" value="Cyclophilin-like_dom_sf"/>
</dbReference>